<feature type="chain" id="PRO_5006624295" description="SlyX family protein" evidence="2">
    <location>
        <begin position="26"/>
        <end position="297"/>
    </location>
</feature>
<accession>A0A0S4LW35</accession>
<feature type="compositionally biased region" description="Polar residues" evidence="1">
    <location>
        <begin position="219"/>
        <end position="230"/>
    </location>
</feature>
<evidence type="ECO:0000256" key="1">
    <source>
        <dbReference type="SAM" id="MobiDB-lite"/>
    </source>
</evidence>
<feature type="compositionally biased region" description="Polar residues" evidence="1">
    <location>
        <begin position="286"/>
        <end position="297"/>
    </location>
</feature>
<gene>
    <name evidence="3" type="ORF">COMA1_70094</name>
</gene>
<evidence type="ECO:0008006" key="5">
    <source>
        <dbReference type="Google" id="ProtNLM"/>
    </source>
</evidence>
<organism evidence="3 4">
    <name type="scientific">Candidatus Nitrospira nitrosa</name>
    <dbReference type="NCBI Taxonomy" id="1742972"/>
    <lineage>
        <taxon>Bacteria</taxon>
        <taxon>Pseudomonadati</taxon>
        <taxon>Nitrospirota</taxon>
        <taxon>Nitrospiria</taxon>
        <taxon>Nitrospirales</taxon>
        <taxon>Nitrospiraceae</taxon>
        <taxon>Nitrospira</taxon>
    </lineage>
</organism>
<dbReference type="STRING" id="1742972.COMA1_70094"/>
<dbReference type="EMBL" id="CZQA01000013">
    <property type="protein sequence ID" value="CUS39218.1"/>
    <property type="molecule type" value="Genomic_DNA"/>
</dbReference>
<evidence type="ECO:0000313" key="4">
    <source>
        <dbReference type="Proteomes" id="UP000199032"/>
    </source>
</evidence>
<reference evidence="3 4" key="1">
    <citation type="submission" date="2015-10" db="EMBL/GenBank/DDBJ databases">
        <authorList>
            <person name="Gilbert D.G."/>
        </authorList>
    </citation>
    <scope>NUCLEOTIDE SEQUENCE [LARGE SCALE GENOMIC DNA]</scope>
    <source>
        <strain evidence="3">COMA1</strain>
    </source>
</reference>
<feature type="region of interest" description="Disordered" evidence="1">
    <location>
        <begin position="274"/>
        <end position="297"/>
    </location>
</feature>
<protein>
    <recommendedName>
        <fullName evidence="5">SlyX family protein</fullName>
    </recommendedName>
</protein>
<dbReference type="Proteomes" id="UP000199032">
    <property type="component" value="Unassembled WGS sequence"/>
</dbReference>
<feature type="region of interest" description="Disordered" evidence="1">
    <location>
        <begin position="219"/>
        <end position="258"/>
    </location>
</feature>
<proteinExistence type="predicted"/>
<dbReference type="OrthoDB" id="9796207at2"/>
<evidence type="ECO:0000313" key="3">
    <source>
        <dbReference type="EMBL" id="CUS39218.1"/>
    </source>
</evidence>
<evidence type="ECO:0000256" key="2">
    <source>
        <dbReference type="SAM" id="SignalP"/>
    </source>
</evidence>
<keyword evidence="4" id="KW-1185">Reference proteome</keyword>
<sequence>MKTRIKRRSVGVPLLASVVCLFISACSTSRTVEDTVYADGPRGAVLLQHVDDSWFKTAHPVSVSPLLLTHVLRGIEIQASPDDPTTAMRVFSEEETAFLSPLISTALSKATKSQLVAFRVMHGTDPRGDMTGGLLFTRGRLLHLWLTHYRVPSVGIVPGATLDRHARHPKGLDPRRLRFLPETVQQPSLHQQPDIIDPPPLATLLIDYQMLAAQLNLPSESTHAQSSHGAAQSEPAIPASQEAPSAAGEETQALKERMKVQAIELDALKEEMRALRNRLSEMEEPASTQMKPRTTPR</sequence>
<dbReference type="PROSITE" id="PS51257">
    <property type="entry name" value="PROKAR_LIPOPROTEIN"/>
    <property type="match status" value="1"/>
</dbReference>
<name>A0A0S4LW35_9BACT</name>
<keyword evidence="2" id="KW-0732">Signal</keyword>
<dbReference type="RefSeq" id="WP_090751131.1">
    <property type="nucleotide sequence ID" value="NZ_CZQA01000013.1"/>
</dbReference>
<dbReference type="AlphaFoldDB" id="A0A0S4LW35"/>
<feature type="signal peptide" evidence="2">
    <location>
        <begin position="1"/>
        <end position="25"/>
    </location>
</feature>